<dbReference type="Pfam" id="PF10240">
    <property type="entry name" value="DUF2464"/>
    <property type="match status" value="1"/>
</dbReference>
<reference evidence="9" key="2">
    <citation type="submission" date="2022-10" db="EMBL/GenBank/DDBJ databases">
        <authorList>
            <consortium name="ENA_rothamsted_submissions"/>
            <consortium name="culmorum"/>
            <person name="King R."/>
        </authorList>
    </citation>
    <scope>NUCLEOTIDE SEQUENCE</scope>
</reference>
<evidence type="ECO:0000256" key="2">
    <source>
        <dbReference type="ARBA" id="ARBA00004481"/>
    </source>
</evidence>
<dbReference type="AlphaFoldDB" id="A0A9N9WYL1"/>
<keyword evidence="10" id="KW-1185">Reference proteome</keyword>
<dbReference type="GO" id="GO:0032801">
    <property type="term" value="P:receptor catabolic process"/>
    <property type="evidence" value="ECO:0007669"/>
    <property type="project" value="TreeGrafter"/>
</dbReference>
<dbReference type="GO" id="GO:0032510">
    <property type="term" value="P:endosome to lysosome transport via multivesicular body sorting pathway"/>
    <property type="evidence" value="ECO:0007669"/>
    <property type="project" value="TreeGrafter"/>
</dbReference>
<evidence type="ECO:0000313" key="10">
    <source>
        <dbReference type="Proteomes" id="UP001153620"/>
    </source>
</evidence>
<sequence length="328" mass="37351">MSRNKIISSTQNSINPIESLLNILPCDRPIKSIQLIENVNECPSNYIPIHKTLDQDSDADLFRENLLFGKKNTRYLCISKTEGFENFVVEKIKIINSSENLANEGFISIKNTTDTNQKAWRKKQLVYKLGKTDNVNEYITDIVVLTKYKNPPEGFVYLGELEKMHVCFKLTSAKKSEIIDFTQQIENLRIQSNLYPNMTNNGNNNNTEHYYESLKLSYQLPASPPNRPTPMRAAPLPPTSPLNIDVSQHNVSASSNSNTGTLSHYHNDFIGIPFILNSRLAKIDCSFELPKSVPKSSSSIEYDFNLERQILCSTRNEKRKSTSTNPFF</sequence>
<comment type="subcellular location">
    <subcellularLocation>
        <location evidence="2">Endosome membrane</location>
        <topology evidence="2">Peripheral membrane protein</topology>
    </subcellularLocation>
    <subcellularLocation>
        <location evidence="1">Late endosome membrane</location>
    </subcellularLocation>
</comment>
<dbReference type="PANTHER" id="PTHR31612">
    <property type="entry name" value="MULTIVESICULAR BODY SUBUNIT 12A"/>
    <property type="match status" value="1"/>
</dbReference>
<dbReference type="EMBL" id="OU895879">
    <property type="protein sequence ID" value="CAG9808967.1"/>
    <property type="molecule type" value="Genomic_DNA"/>
</dbReference>
<dbReference type="GO" id="GO:0000813">
    <property type="term" value="C:ESCRT I complex"/>
    <property type="evidence" value="ECO:0007669"/>
    <property type="project" value="InterPro"/>
</dbReference>
<dbReference type="PANTHER" id="PTHR31612:SF2">
    <property type="entry name" value="MULTIVESICULAR BODY SUBUNIT 12A"/>
    <property type="match status" value="1"/>
</dbReference>
<gene>
    <name evidence="9" type="ORF">CHIRRI_LOCUS11800</name>
</gene>
<comment type="function">
    <text evidence="8">Component of the ESCRT-I complex, a regulator of vesicular trafficking process. Required for the sorting of endocytic ubiquitinated cargos into multivesicular bodies.</text>
</comment>
<evidence type="ECO:0000256" key="3">
    <source>
        <dbReference type="ARBA" id="ARBA00010432"/>
    </source>
</evidence>
<evidence type="ECO:0000256" key="6">
    <source>
        <dbReference type="ARBA" id="ARBA00022927"/>
    </source>
</evidence>
<dbReference type="GO" id="GO:0042058">
    <property type="term" value="P:regulation of epidermal growth factor receptor signaling pathway"/>
    <property type="evidence" value="ECO:0007669"/>
    <property type="project" value="TreeGrafter"/>
</dbReference>
<dbReference type="OrthoDB" id="6021306at2759"/>
<dbReference type="FunFam" id="2.100.10.50:FF:000002">
    <property type="entry name" value="Multivesicular body subunit 12B"/>
    <property type="match status" value="1"/>
</dbReference>
<evidence type="ECO:0000256" key="7">
    <source>
        <dbReference type="ARBA" id="ARBA00023136"/>
    </source>
</evidence>
<evidence type="ECO:0008006" key="11">
    <source>
        <dbReference type="Google" id="ProtNLM"/>
    </source>
</evidence>
<keyword evidence="7" id="KW-0472">Membrane</keyword>
<evidence type="ECO:0000256" key="1">
    <source>
        <dbReference type="ARBA" id="ARBA00004414"/>
    </source>
</evidence>
<evidence type="ECO:0000256" key="8">
    <source>
        <dbReference type="ARBA" id="ARBA00053101"/>
    </source>
</evidence>
<dbReference type="InterPro" id="IPR040335">
    <property type="entry name" value="MVB12A"/>
</dbReference>
<dbReference type="GO" id="GO:0031902">
    <property type="term" value="C:late endosome membrane"/>
    <property type="evidence" value="ECO:0007669"/>
    <property type="project" value="UniProtKB-SubCell"/>
</dbReference>
<dbReference type="GO" id="GO:0015031">
    <property type="term" value="P:protein transport"/>
    <property type="evidence" value="ECO:0007669"/>
    <property type="project" value="UniProtKB-KW"/>
</dbReference>
<comment type="similarity">
    <text evidence="3">Belongs to the MVB12 family.</text>
</comment>
<keyword evidence="4" id="KW-0813">Transport</keyword>
<reference evidence="9" key="1">
    <citation type="submission" date="2022-01" db="EMBL/GenBank/DDBJ databases">
        <authorList>
            <person name="King R."/>
        </authorList>
    </citation>
    <scope>NUCLEOTIDE SEQUENCE</scope>
</reference>
<keyword evidence="5" id="KW-0967">Endosome</keyword>
<dbReference type="Gene3D" id="2.100.10.50">
    <property type="match status" value="1"/>
</dbReference>
<dbReference type="Proteomes" id="UP001153620">
    <property type="component" value="Chromosome 3"/>
</dbReference>
<evidence type="ECO:0000313" key="9">
    <source>
        <dbReference type="EMBL" id="CAG9808967.1"/>
    </source>
</evidence>
<protein>
    <recommendedName>
        <fullName evidence="11">Multivesicular body subunit 12A</fullName>
    </recommendedName>
</protein>
<keyword evidence="6" id="KW-0653">Protein transport</keyword>
<evidence type="ECO:0000256" key="4">
    <source>
        <dbReference type="ARBA" id="ARBA00022448"/>
    </source>
</evidence>
<accession>A0A9N9WYL1</accession>
<name>A0A9N9WYL1_9DIPT</name>
<organism evidence="9 10">
    <name type="scientific">Chironomus riparius</name>
    <dbReference type="NCBI Taxonomy" id="315576"/>
    <lineage>
        <taxon>Eukaryota</taxon>
        <taxon>Metazoa</taxon>
        <taxon>Ecdysozoa</taxon>
        <taxon>Arthropoda</taxon>
        <taxon>Hexapoda</taxon>
        <taxon>Insecta</taxon>
        <taxon>Pterygota</taxon>
        <taxon>Neoptera</taxon>
        <taxon>Endopterygota</taxon>
        <taxon>Diptera</taxon>
        <taxon>Nematocera</taxon>
        <taxon>Chironomoidea</taxon>
        <taxon>Chironomidae</taxon>
        <taxon>Chironominae</taxon>
        <taxon>Chironomus</taxon>
    </lineage>
</organism>
<proteinExistence type="inferred from homology"/>
<dbReference type="GO" id="GO:0046755">
    <property type="term" value="P:viral budding"/>
    <property type="evidence" value="ECO:0007669"/>
    <property type="project" value="TreeGrafter"/>
</dbReference>
<dbReference type="GO" id="GO:0005829">
    <property type="term" value="C:cytosol"/>
    <property type="evidence" value="ECO:0007669"/>
    <property type="project" value="TreeGrafter"/>
</dbReference>
<evidence type="ECO:0000256" key="5">
    <source>
        <dbReference type="ARBA" id="ARBA00022753"/>
    </source>
</evidence>
<dbReference type="GO" id="GO:0019075">
    <property type="term" value="P:virus maturation"/>
    <property type="evidence" value="ECO:0007669"/>
    <property type="project" value="TreeGrafter"/>
</dbReference>
<dbReference type="InterPro" id="IPR018798">
    <property type="entry name" value="MVB12A/B"/>
</dbReference>